<dbReference type="InterPro" id="IPR036374">
    <property type="entry name" value="OxRdtase_Mopterin-bd_sf"/>
</dbReference>
<proteinExistence type="predicted"/>
<accession>A0ABR7RP11</accession>
<evidence type="ECO:0000313" key="2">
    <source>
        <dbReference type="Proteomes" id="UP000626026"/>
    </source>
</evidence>
<gene>
    <name evidence="1" type="ORF">IBL26_13230</name>
</gene>
<name>A0ABR7RP11_9PROT</name>
<dbReference type="Proteomes" id="UP000626026">
    <property type="component" value="Unassembled WGS sequence"/>
</dbReference>
<reference evidence="1 2" key="1">
    <citation type="journal article" date="2013" name="Int. J. Syst. Evol. Microbiol.">
        <title>Roseomonas aerophila sp. nov., isolated from air.</title>
        <authorList>
            <person name="Kim S.J."/>
            <person name="Weon H.Y."/>
            <person name="Ahn J.H."/>
            <person name="Hong S.B."/>
            <person name="Seok S.J."/>
            <person name="Whang K.S."/>
            <person name="Kwon S.W."/>
        </authorList>
    </citation>
    <scope>NUCLEOTIDE SEQUENCE [LARGE SCALE GENOMIC DNA]</scope>
    <source>
        <strain evidence="1 2">NBRC 108923</strain>
    </source>
</reference>
<dbReference type="SUPFAM" id="SSF56524">
    <property type="entry name" value="Oxidoreductase molybdopterin-binding domain"/>
    <property type="match status" value="1"/>
</dbReference>
<sequence>MGGAAAGSSVLASPARAALAAPSGPVILSISGKISQTNTPTGEAEFDREALEALGQVTFTTQTPWYPKPVTFEGVPAAKIMEAVGAQGNLATAVALNDYSTEIPISDFARYGVIFALKRDGAYMPVRDKGPIFIVYPYDTDPILHSRSYYGRSAWQVTRLVIG</sequence>
<keyword evidence="2" id="KW-1185">Reference proteome</keyword>
<protein>
    <submittedName>
        <fullName evidence="1">Oxidoreductase</fullName>
    </submittedName>
</protein>
<dbReference type="EMBL" id="JACTVA010000022">
    <property type="protein sequence ID" value="MBC9207802.1"/>
    <property type="molecule type" value="Genomic_DNA"/>
</dbReference>
<comment type="caution">
    <text evidence="1">The sequence shown here is derived from an EMBL/GenBank/DDBJ whole genome shotgun (WGS) entry which is preliminary data.</text>
</comment>
<organism evidence="1 2">
    <name type="scientific">Teichococcus aerophilus</name>
    <dbReference type="NCBI Taxonomy" id="1224513"/>
    <lineage>
        <taxon>Bacteria</taxon>
        <taxon>Pseudomonadati</taxon>
        <taxon>Pseudomonadota</taxon>
        <taxon>Alphaproteobacteria</taxon>
        <taxon>Acetobacterales</taxon>
        <taxon>Roseomonadaceae</taxon>
        <taxon>Roseomonas</taxon>
    </lineage>
</organism>
<evidence type="ECO:0000313" key="1">
    <source>
        <dbReference type="EMBL" id="MBC9207802.1"/>
    </source>
</evidence>